<organism evidence="1 3">
    <name type="scientific">Candidatus Nitrosopelagicus brevis</name>
    <dbReference type="NCBI Taxonomy" id="1410606"/>
    <lineage>
        <taxon>Archaea</taxon>
        <taxon>Nitrososphaerota</taxon>
    </lineage>
</organism>
<evidence type="ECO:0000313" key="4">
    <source>
        <dbReference type="Proteomes" id="UP000241022"/>
    </source>
</evidence>
<dbReference type="Proteomes" id="UP000241022">
    <property type="component" value="Unassembled WGS sequence"/>
</dbReference>
<gene>
    <name evidence="2" type="ORF">A7X95_01210</name>
    <name evidence="1" type="ORF">T478_0667</name>
</gene>
<protein>
    <recommendedName>
        <fullName evidence="5">Roadblock/LAMTOR2 domain-containing protein</fullName>
    </recommendedName>
</protein>
<reference evidence="4" key="2">
    <citation type="submission" date="2016-05" db="EMBL/GenBank/DDBJ databases">
        <authorList>
            <person name="Dupont C."/>
            <person name="Santoro A."/>
        </authorList>
    </citation>
    <scope>NUCLEOTIDE SEQUENCE [LARGE SCALE GENOMIC DNA]</scope>
    <source>
        <strain evidence="4">U25</strain>
    </source>
</reference>
<dbReference type="GeneID" id="24816559"/>
<evidence type="ECO:0000313" key="1">
    <source>
        <dbReference type="EMBL" id="AJA92922.1"/>
    </source>
</evidence>
<sequence length="125" mass="14593">MVAKNEFDPLIKKIGKLNKKIRFIAIIHKNGKILKSEMRDEVPSLLKTKNEEKFCQDVTARRKMREEFDKSLGKVRFVNVERENISQIVMYAKTKSLFITVEPEISITDKTKIISQIKKLTVNLK</sequence>
<reference evidence="1 3" key="1">
    <citation type="journal article" date="2015" name="Proc. Natl. Acad. Sci. U.S.A.">
        <title>Genomic and proteomic characterization of "Candidatus Nitrosopelagicus brevis": An ammonia-oxidizing archaeon from the open ocean.</title>
        <authorList>
            <person name="Santoro A.E."/>
            <person name="Dupont C.L."/>
            <person name="Richter R.A."/>
            <person name="Craig M.T."/>
            <person name="Carini P."/>
            <person name="McIlvin M.R."/>
            <person name="Yang Y."/>
            <person name="Orsi W.D."/>
            <person name="Moran D.M."/>
            <person name="Saito M.A."/>
        </authorList>
    </citation>
    <scope>NUCLEOTIDE SEQUENCE [LARGE SCALE GENOMIC DNA]</scope>
    <source>
        <strain evidence="1">CN25</strain>
        <strain evidence="3">V2</strain>
    </source>
</reference>
<dbReference type="KEGG" id="nbv:T478_0667"/>
<dbReference type="AlphaFoldDB" id="A0A0A7V1J0"/>
<evidence type="ECO:0000313" key="3">
    <source>
        <dbReference type="Proteomes" id="UP000030944"/>
    </source>
</evidence>
<reference evidence="2" key="3">
    <citation type="submission" date="2016-05" db="EMBL/GenBank/DDBJ databases">
        <authorList>
            <person name="Lavstsen T."/>
            <person name="Jespersen J.S."/>
        </authorList>
    </citation>
    <scope>NUCLEOTIDE SEQUENCE [LARGE SCALE GENOMIC DNA]</scope>
    <source>
        <strain evidence="2">U25</strain>
    </source>
</reference>
<reference evidence="2 4" key="4">
    <citation type="submission" date="2018-04" db="EMBL/GenBank/DDBJ databases">
        <title>Transcriptomics of ammonia oxidizing archaea.</title>
        <authorList>
            <person name="Carini P."/>
        </authorList>
    </citation>
    <scope>NUCLEOTIDE SEQUENCE [LARGE SCALE GENOMIC DNA]</scope>
    <source>
        <strain evidence="2 4">U25</strain>
    </source>
</reference>
<dbReference type="Pfam" id="PF20364">
    <property type="entry name" value="DUF6659"/>
    <property type="match status" value="1"/>
</dbReference>
<dbReference type="STRING" id="1410606.T478_0667"/>
<evidence type="ECO:0008006" key="5">
    <source>
        <dbReference type="Google" id="ProtNLM"/>
    </source>
</evidence>
<dbReference type="InterPro" id="IPR046600">
    <property type="entry name" value="DUF6659"/>
</dbReference>
<dbReference type="EMBL" id="CP007026">
    <property type="protein sequence ID" value="AJA92922.1"/>
    <property type="molecule type" value="Genomic_DNA"/>
</dbReference>
<dbReference type="Proteomes" id="UP000030944">
    <property type="component" value="Chromosome"/>
</dbReference>
<keyword evidence="4" id="KW-1185">Reference proteome</keyword>
<dbReference type="EMBL" id="LXWN01000001">
    <property type="protein sequence ID" value="PTL87928.1"/>
    <property type="molecule type" value="Genomic_DNA"/>
</dbReference>
<dbReference type="RefSeq" id="WP_048105193.1">
    <property type="nucleotide sequence ID" value="NZ_CP007026.1"/>
</dbReference>
<dbReference type="HOGENOM" id="CLU_128582_0_1_2"/>
<evidence type="ECO:0000313" key="2">
    <source>
        <dbReference type="EMBL" id="PTL87928.1"/>
    </source>
</evidence>
<accession>A0A0A7V1J0</accession>
<proteinExistence type="predicted"/>
<name>A0A0A7V1J0_9ARCH</name>